<gene>
    <name evidence="2" type="ORF">GCM10023351_18900</name>
</gene>
<sequence length="274" mass="29187">MAETTVRIDGWPVAVGTALAFATLKKAFDTAFPGITLHVYSGYRSYDDQAKIFLDRYVPQTVGTGPYGDVRWWNGIRYVRTSGEGTVAQPGTSNHGNGRALDIRDSGSGAGVTTAGNARSNWIRANAARYGFDPAGYGFGEPWHIELAAHLDPWAGGSDNIPASSDADTIPEEDDMGTIDNEHQVKQLKQAADSAKQAVETANTVKNAVGRIETEELPKIRKIAEAALDAANKTKVAAGHASKANKRIEAKLDKLLTAEGVDVASLNALFDSGE</sequence>
<accession>A0ABP9A5S9</accession>
<dbReference type="CDD" id="cd14814">
    <property type="entry name" value="Peptidase_M15"/>
    <property type="match status" value="1"/>
</dbReference>
<dbReference type="SUPFAM" id="SSF55166">
    <property type="entry name" value="Hedgehog/DD-peptidase"/>
    <property type="match status" value="1"/>
</dbReference>
<dbReference type="InterPro" id="IPR003709">
    <property type="entry name" value="VanY-like_core_dom"/>
</dbReference>
<dbReference type="InterPro" id="IPR052179">
    <property type="entry name" value="DD-CPase-like"/>
</dbReference>
<organism evidence="2 3">
    <name type="scientific">Microbacterium gilvum</name>
    <dbReference type="NCBI Taxonomy" id="1336204"/>
    <lineage>
        <taxon>Bacteria</taxon>
        <taxon>Bacillati</taxon>
        <taxon>Actinomycetota</taxon>
        <taxon>Actinomycetes</taxon>
        <taxon>Micrococcales</taxon>
        <taxon>Microbacteriaceae</taxon>
        <taxon>Microbacterium</taxon>
    </lineage>
</organism>
<dbReference type="EMBL" id="BAABKO010000003">
    <property type="protein sequence ID" value="GAA4774724.1"/>
    <property type="molecule type" value="Genomic_DNA"/>
</dbReference>
<feature type="domain" description="D-alanyl-D-alanine carboxypeptidase-like core" evidence="1">
    <location>
        <begin position="19"/>
        <end position="145"/>
    </location>
</feature>
<comment type="caution">
    <text evidence="2">The sequence shown here is derived from an EMBL/GenBank/DDBJ whole genome shotgun (WGS) entry which is preliminary data.</text>
</comment>
<dbReference type="Proteomes" id="UP001501645">
    <property type="component" value="Unassembled WGS sequence"/>
</dbReference>
<dbReference type="InterPro" id="IPR009045">
    <property type="entry name" value="Zn_M74/Hedgehog-like"/>
</dbReference>
<dbReference type="Pfam" id="PF02557">
    <property type="entry name" value="VanY"/>
    <property type="match status" value="1"/>
</dbReference>
<keyword evidence="3" id="KW-1185">Reference proteome</keyword>
<protein>
    <recommendedName>
        <fullName evidence="1">D-alanyl-D-alanine carboxypeptidase-like core domain-containing protein</fullName>
    </recommendedName>
</protein>
<dbReference type="PANTHER" id="PTHR34385">
    <property type="entry name" value="D-ALANYL-D-ALANINE CARBOXYPEPTIDASE"/>
    <property type="match status" value="1"/>
</dbReference>
<evidence type="ECO:0000313" key="3">
    <source>
        <dbReference type="Proteomes" id="UP001501645"/>
    </source>
</evidence>
<name>A0ABP9A5S9_9MICO</name>
<reference evidence="3" key="1">
    <citation type="journal article" date="2019" name="Int. J. Syst. Evol. Microbiol.">
        <title>The Global Catalogue of Microorganisms (GCM) 10K type strain sequencing project: providing services to taxonomists for standard genome sequencing and annotation.</title>
        <authorList>
            <consortium name="The Broad Institute Genomics Platform"/>
            <consortium name="The Broad Institute Genome Sequencing Center for Infectious Disease"/>
            <person name="Wu L."/>
            <person name="Ma J."/>
        </authorList>
    </citation>
    <scope>NUCLEOTIDE SEQUENCE [LARGE SCALE GENOMIC DNA]</scope>
    <source>
        <strain evidence="3">JCM 18537</strain>
    </source>
</reference>
<dbReference type="RefSeq" id="WP_345438446.1">
    <property type="nucleotide sequence ID" value="NZ_BAABKO010000003.1"/>
</dbReference>
<dbReference type="Gene3D" id="3.30.1380.10">
    <property type="match status" value="1"/>
</dbReference>
<dbReference type="PANTHER" id="PTHR34385:SF1">
    <property type="entry name" value="PEPTIDOGLYCAN L-ALANYL-D-GLUTAMATE ENDOPEPTIDASE CWLK"/>
    <property type="match status" value="1"/>
</dbReference>
<evidence type="ECO:0000313" key="2">
    <source>
        <dbReference type="EMBL" id="GAA4774724.1"/>
    </source>
</evidence>
<proteinExistence type="predicted"/>
<evidence type="ECO:0000259" key="1">
    <source>
        <dbReference type="Pfam" id="PF02557"/>
    </source>
</evidence>